<evidence type="ECO:0000256" key="1">
    <source>
        <dbReference type="SAM" id="MobiDB-lite"/>
    </source>
</evidence>
<evidence type="ECO:0000313" key="2">
    <source>
        <dbReference type="EMBL" id="MEE4546252.1"/>
    </source>
</evidence>
<dbReference type="RefSeq" id="WP_330799955.1">
    <property type="nucleotide sequence ID" value="NZ_JAZEWV010000042.1"/>
</dbReference>
<comment type="caution">
    <text evidence="2">The sequence shown here is derived from an EMBL/GenBank/DDBJ whole genome shotgun (WGS) entry which is preliminary data.</text>
</comment>
<gene>
    <name evidence="2" type="ORF">V2S66_30340</name>
</gene>
<evidence type="ECO:0008006" key="4">
    <source>
        <dbReference type="Google" id="ProtNLM"/>
    </source>
</evidence>
<evidence type="ECO:0000313" key="3">
    <source>
        <dbReference type="Proteomes" id="UP001344658"/>
    </source>
</evidence>
<feature type="region of interest" description="Disordered" evidence="1">
    <location>
        <begin position="286"/>
        <end position="307"/>
    </location>
</feature>
<proteinExistence type="predicted"/>
<keyword evidence="3" id="KW-1185">Reference proteome</keyword>
<reference evidence="2 3" key="1">
    <citation type="submission" date="2023-12" db="EMBL/GenBank/DDBJ databases">
        <title>Streptomyces sp. V4-01.</title>
        <authorList>
            <person name="Somphong A."/>
            <person name="Phongsopitanun W."/>
        </authorList>
    </citation>
    <scope>NUCLEOTIDE SEQUENCE [LARGE SCALE GENOMIC DNA]</scope>
    <source>
        <strain evidence="2 3">V4-01</strain>
    </source>
</reference>
<dbReference type="EMBL" id="JAZEWV010000042">
    <property type="protein sequence ID" value="MEE4546252.1"/>
    <property type="molecule type" value="Genomic_DNA"/>
</dbReference>
<sequence>MLDLSDHPARPAFRLRRPSRRTALTAAAAAVALTAGVAAYALTRPAPVTATSTVREYFSDLARGEVADALALVNSSNGPVTGRDPLLVDKALSAASDRPTDLKVVSSTEVGFGGMSETQVEVTYRTGHRTVGQTLGVGKDSGAHGRFRLDNPFLDLDISVAAGREVTVNGITIPWDATSSPLRVLPGSYTASVPATSLLAGQRATTRTDPDSTPGDPRLTADLGKPRLLPGAEALVTTEVDQALDTCATSHEGSPQGCPFSALNAVSGEVTAITWSITRHPALTVTAGDPDSMSSDAGEADFSDDGHQGRVHYTATYDDFGTPAHTSGDVDFDVQGTAASGADGIAVTFQ</sequence>
<accession>A0ABU7PLZ5</accession>
<dbReference type="PROSITE" id="PS51318">
    <property type="entry name" value="TAT"/>
    <property type="match status" value="1"/>
</dbReference>
<name>A0ABU7PLZ5_9ACTN</name>
<protein>
    <recommendedName>
        <fullName evidence="4">DUF4179 domain-containing protein</fullName>
    </recommendedName>
</protein>
<dbReference type="Proteomes" id="UP001344658">
    <property type="component" value="Unassembled WGS sequence"/>
</dbReference>
<organism evidence="2 3">
    <name type="scientific">Actinacidiphila polyblastidii</name>
    <dbReference type="NCBI Taxonomy" id="3110430"/>
    <lineage>
        <taxon>Bacteria</taxon>
        <taxon>Bacillati</taxon>
        <taxon>Actinomycetota</taxon>
        <taxon>Actinomycetes</taxon>
        <taxon>Kitasatosporales</taxon>
        <taxon>Streptomycetaceae</taxon>
        <taxon>Actinacidiphila</taxon>
    </lineage>
</organism>
<dbReference type="InterPro" id="IPR006311">
    <property type="entry name" value="TAT_signal"/>
</dbReference>
<feature type="region of interest" description="Disordered" evidence="1">
    <location>
        <begin position="200"/>
        <end position="225"/>
    </location>
</feature>